<dbReference type="InterPro" id="IPR007698">
    <property type="entry name" value="AlaDH/PNT_NAD(H)-bd"/>
</dbReference>
<evidence type="ECO:0000256" key="7">
    <source>
        <dbReference type="PIRSR" id="PIRSR000183-1"/>
    </source>
</evidence>
<gene>
    <name evidence="12" type="primary">ald</name>
    <name evidence="12" type="ORF">OL234_04590</name>
</gene>
<protein>
    <recommendedName>
        <fullName evidence="3 6">Alanine dehydrogenase</fullName>
        <ecNumber evidence="3 6">1.4.1.1</ecNumber>
    </recommendedName>
</protein>
<dbReference type="KEGG" id="vie:OL234_04590"/>
<comment type="catalytic activity">
    <reaction evidence="6">
        <text>L-alanine + NAD(+) + H2O = pyruvate + NH4(+) + NADH + H(+)</text>
        <dbReference type="Rhea" id="RHEA:18405"/>
        <dbReference type="ChEBI" id="CHEBI:15361"/>
        <dbReference type="ChEBI" id="CHEBI:15377"/>
        <dbReference type="ChEBI" id="CHEBI:15378"/>
        <dbReference type="ChEBI" id="CHEBI:28938"/>
        <dbReference type="ChEBI" id="CHEBI:57540"/>
        <dbReference type="ChEBI" id="CHEBI:57945"/>
        <dbReference type="ChEBI" id="CHEBI:57972"/>
        <dbReference type="EC" id="1.4.1.1"/>
    </reaction>
</comment>
<dbReference type="SUPFAM" id="SSF51735">
    <property type="entry name" value="NAD(P)-binding Rossmann-fold domains"/>
    <property type="match status" value="1"/>
</dbReference>
<feature type="binding site" evidence="9">
    <location>
        <begin position="177"/>
        <end position="178"/>
    </location>
    <ligand>
        <name>NAD(+)</name>
        <dbReference type="ChEBI" id="CHEBI:57540"/>
    </ligand>
</feature>
<evidence type="ECO:0000256" key="5">
    <source>
        <dbReference type="ARBA" id="ARBA00023027"/>
    </source>
</evidence>
<evidence type="ECO:0000259" key="10">
    <source>
        <dbReference type="SMART" id="SM01002"/>
    </source>
</evidence>
<comment type="similarity">
    <text evidence="2 6">Belongs to the AlaDH/PNT family.</text>
</comment>
<feature type="binding site" evidence="9">
    <location>
        <position position="133"/>
    </location>
    <ligand>
        <name>NAD(+)</name>
        <dbReference type="ChEBI" id="CHEBI:57540"/>
    </ligand>
</feature>
<dbReference type="RefSeq" id="WP_275469978.1">
    <property type="nucleotide sequence ID" value="NZ_CP110232.1"/>
</dbReference>
<dbReference type="SUPFAM" id="SSF52283">
    <property type="entry name" value="Formate/glycerate dehydrogenase catalytic domain-like"/>
    <property type="match status" value="1"/>
</dbReference>
<evidence type="ECO:0000256" key="4">
    <source>
        <dbReference type="ARBA" id="ARBA00023002"/>
    </source>
</evidence>
<feature type="binding site" evidence="9">
    <location>
        <position position="219"/>
    </location>
    <ligand>
        <name>NAD(+)</name>
        <dbReference type="ChEBI" id="CHEBI:57540"/>
    </ligand>
</feature>
<evidence type="ECO:0000256" key="1">
    <source>
        <dbReference type="ARBA" id="ARBA00005206"/>
    </source>
</evidence>
<dbReference type="EC" id="1.4.1.1" evidence="3 6"/>
<comment type="pathway">
    <text evidence="1">Amino-acid degradation; L-alanine degradation via dehydrogenase pathway; NH(3) and pyruvate from L-alanine: step 1/1.</text>
</comment>
<proteinExistence type="inferred from homology"/>
<keyword evidence="13" id="KW-1185">Reference proteome</keyword>
<sequence>MIIGIPKEIKNHENRVSLTPDGVKQLISFNHLVLVETLAGVGSGFLDTDYLDAGATLVQTPEEIWSAEIVIKVKEPLTSEYHFLNDHLILFTYLHLAPNPQLTKALLDSGTTSLAYETIQLNNKNLPLLIPMSEIAGRLSVQTGAHFLEEKPGGKGLLLSGVPGVAKGSIVIIGGGTAGANAAQIAVGIGANVTILDINPQRLAQLENQFGTKIQTLISTPQNISKVVATADLVIGCVLIPGQTAPKLVTTDMVKNMTVGSVIIDVAIDQGGIFESIDHTTTHDEPVYIKYGVQHYAVANMPGAVPKTATNALANVTLPYILQLANLGLNASLHANEALLKGLNTYQHHLTNLDVATSQGHDYVDPLTLF</sequence>
<dbReference type="GO" id="GO:0000166">
    <property type="term" value="F:nucleotide binding"/>
    <property type="evidence" value="ECO:0007669"/>
    <property type="project" value="UniProtKB-KW"/>
</dbReference>
<dbReference type="InterPro" id="IPR008141">
    <property type="entry name" value="Ala_DH"/>
</dbReference>
<feature type="binding site" evidence="9">
    <location>
        <begin position="238"/>
        <end position="239"/>
    </location>
    <ligand>
        <name>NAD(+)</name>
        <dbReference type="ChEBI" id="CHEBI:57540"/>
    </ligand>
</feature>
<keyword evidence="9" id="KW-0547">Nucleotide-binding</keyword>
<feature type="binding site" evidence="8">
    <location>
        <position position="15"/>
    </location>
    <ligand>
        <name>substrate</name>
    </ligand>
</feature>
<dbReference type="InterPro" id="IPR036291">
    <property type="entry name" value="NAD(P)-bd_dom_sf"/>
</dbReference>
<feature type="binding site" evidence="9">
    <location>
        <begin position="298"/>
        <end position="301"/>
    </location>
    <ligand>
        <name>NAD(+)</name>
        <dbReference type="ChEBI" id="CHEBI:57540"/>
    </ligand>
</feature>
<evidence type="ECO:0000256" key="6">
    <source>
        <dbReference type="PIRNR" id="PIRNR000183"/>
    </source>
</evidence>
<dbReference type="InterPro" id="IPR008143">
    <property type="entry name" value="Ala_DH/PNT_CS2"/>
</dbReference>
<dbReference type="PANTHER" id="PTHR42795:SF1">
    <property type="entry name" value="ALANINE DEHYDROGENASE"/>
    <property type="match status" value="1"/>
</dbReference>
<dbReference type="NCBIfam" id="TIGR00518">
    <property type="entry name" value="alaDH"/>
    <property type="match status" value="1"/>
</dbReference>
<keyword evidence="5 6" id="KW-0520">NAD</keyword>
<dbReference type="InterPro" id="IPR007886">
    <property type="entry name" value="AlaDH/PNT_N"/>
</dbReference>
<feature type="active site" description="Proton donor/acceptor" evidence="7">
    <location>
        <position position="95"/>
    </location>
</feature>
<evidence type="ECO:0000256" key="3">
    <source>
        <dbReference type="ARBA" id="ARBA00012897"/>
    </source>
</evidence>
<feature type="domain" description="Alanine dehydrogenase/pyridine nucleotide transhydrogenase NAD(H)-binding" evidence="10">
    <location>
        <begin position="148"/>
        <end position="297"/>
    </location>
</feature>
<dbReference type="PROSITE" id="PS00837">
    <property type="entry name" value="ALADH_PNT_2"/>
    <property type="match status" value="1"/>
</dbReference>
<dbReference type="GO" id="GO:0000286">
    <property type="term" value="F:alanine dehydrogenase activity"/>
    <property type="evidence" value="ECO:0007669"/>
    <property type="project" value="UniProtKB-UniRule"/>
</dbReference>
<feature type="binding site" evidence="9">
    <location>
        <begin position="266"/>
        <end position="269"/>
    </location>
    <ligand>
        <name>NAD(+)</name>
        <dbReference type="ChEBI" id="CHEBI:57540"/>
    </ligand>
</feature>
<name>A0AAF0CWI3_9ENTE</name>
<evidence type="ECO:0000256" key="8">
    <source>
        <dbReference type="PIRSR" id="PIRSR000183-2"/>
    </source>
</evidence>
<reference evidence="12" key="1">
    <citation type="submission" date="2022-10" db="EMBL/GenBank/DDBJ databases">
        <title>Vagococcus sp. isolated from poultry meat.</title>
        <authorList>
            <person name="Johansson P."/>
            <person name="Bjorkroth J."/>
        </authorList>
    </citation>
    <scope>NUCLEOTIDE SEQUENCE</scope>
    <source>
        <strain evidence="12">STAA11</strain>
    </source>
</reference>
<accession>A0AAF0CWI3</accession>
<evidence type="ECO:0000256" key="9">
    <source>
        <dbReference type="PIRSR" id="PIRSR000183-3"/>
    </source>
</evidence>
<dbReference type="Pfam" id="PF01262">
    <property type="entry name" value="AlaDh_PNT_C"/>
    <property type="match status" value="1"/>
</dbReference>
<feature type="binding site" evidence="9">
    <location>
        <position position="197"/>
    </location>
    <ligand>
        <name>NAD(+)</name>
        <dbReference type="ChEBI" id="CHEBI:57540"/>
    </ligand>
</feature>
<dbReference type="Proteomes" id="UP001179647">
    <property type="component" value="Chromosome"/>
</dbReference>
<dbReference type="Gene3D" id="3.40.50.720">
    <property type="entry name" value="NAD(P)-binding Rossmann-like Domain"/>
    <property type="match status" value="2"/>
</dbReference>
<dbReference type="PIRSF" id="PIRSF000183">
    <property type="entry name" value="Alanine_dh"/>
    <property type="match status" value="1"/>
</dbReference>
<dbReference type="GO" id="GO:0042853">
    <property type="term" value="P:L-alanine catabolic process"/>
    <property type="evidence" value="ECO:0007669"/>
    <property type="project" value="InterPro"/>
</dbReference>
<dbReference type="Pfam" id="PF05222">
    <property type="entry name" value="AlaDh_PNT_N"/>
    <property type="match status" value="1"/>
</dbReference>
<feature type="binding site" evidence="8">
    <location>
        <position position="74"/>
    </location>
    <ligand>
        <name>substrate</name>
    </ligand>
</feature>
<keyword evidence="4 6" id="KW-0560">Oxidoreductase</keyword>
<evidence type="ECO:0000256" key="2">
    <source>
        <dbReference type="ARBA" id="ARBA00005689"/>
    </source>
</evidence>
<dbReference type="GO" id="GO:0005886">
    <property type="term" value="C:plasma membrane"/>
    <property type="evidence" value="ECO:0007669"/>
    <property type="project" value="TreeGrafter"/>
</dbReference>
<dbReference type="CDD" id="cd05305">
    <property type="entry name" value="L-AlaDH"/>
    <property type="match status" value="1"/>
</dbReference>
<feature type="active site" description="Proton donor/acceptor" evidence="7">
    <location>
        <position position="269"/>
    </location>
</feature>
<dbReference type="AlphaFoldDB" id="A0AAF0CWI3"/>
<dbReference type="EMBL" id="CP110232">
    <property type="protein sequence ID" value="WEG74179.1"/>
    <property type="molecule type" value="Genomic_DNA"/>
</dbReference>
<feature type="binding site" evidence="9">
    <location>
        <position position="202"/>
    </location>
    <ligand>
        <name>NAD(+)</name>
        <dbReference type="ChEBI" id="CHEBI:57540"/>
    </ligand>
</feature>
<dbReference type="SMART" id="SM01003">
    <property type="entry name" value="AlaDh_PNT_N"/>
    <property type="match status" value="1"/>
</dbReference>
<dbReference type="FunFam" id="3.40.50.720:FF:000049">
    <property type="entry name" value="Alanine dehydrogenase"/>
    <property type="match status" value="1"/>
</dbReference>
<evidence type="ECO:0000259" key="11">
    <source>
        <dbReference type="SMART" id="SM01003"/>
    </source>
</evidence>
<evidence type="ECO:0000313" key="12">
    <source>
        <dbReference type="EMBL" id="WEG74179.1"/>
    </source>
</evidence>
<organism evidence="12 13">
    <name type="scientific">Vagococcus intermedius</name>
    <dbReference type="NCBI Taxonomy" id="2991418"/>
    <lineage>
        <taxon>Bacteria</taxon>
        <taxon>Bacillati</taxon>
        <taxon>Bacillota</taxon>
        <taxon>Bacilli</taxon>
        <taxon>Lactobacillales</taxon>
        <taxon>Enterococcaceae</taxon>
        <taxon>Vagococcus</taxon>
    </lineage>
</organism>
<dbReference type="SMART" id="SM01002">
    <property type="entry name" value="AlaDh_PNT_C"/>
    <property type="match status" value="1"/>
</dbReference>
<feature type="domain" description="Alanine dehydrogenase/pyridine nucleotide transhydrogenase N-terminal" evidence="11">
    <location>
        <begin position="4"/>
        <end position="136"/>
    </location>
</feature>
<evidence type="ECO:0000313" key="13">
    <source>
        <dbReference type="Proteomes" id="UP001179647"/>
    </source>
</evidence>
<dbReference type="PANTHER" id="PTHR42795">
    <property type="entry name" value="ALANINE DEHYDROGENASE"/>
    <property type="match status" value="1"/>
</dbReference>